<dbReference type="FunFam" id="1.10.150.340:FF:000001">
    <property type="entry name" value="Cytosolic 5-nucleotidase 3-like"/>
    <property type="match status" value="1"/>
</dbReference>
<proteinExistence type="inferred from homology"/>
<dbReference type="SFLD" id="SFLDS00003">
    <property type="entry name" value="Haloacid_Dehalogenase"/>
    <property type="match status" value="1"/>
</dbReference>
<dbReference type="GO" id="GO:0016298">
    <property type="term" value="F:lipase activity"/>
    <property type="evidence" value="ECO:0007669"/>
    <property type="project" value="InterPro"/>
</dbReference>
<dbReference type="GO" id="GO:0006629">
    <property type="term" value="P:lipid metabolic process"/>
    <property type="evidence" value="ECO:0007669"/>
    <property type="project" value="InterPro"/>
</dbReference>
<evidence type="ECO:0000256" key="1">
    <source>
        <dbReference type="ARBA" id="ARBA00000815"/>
    </source>
</evidence>
<dbReference type="SFLD" id="SFLDG01128">
    <property type="entry name" value="C1.4:_5'-Nucleotidase_Like"/>
    <property type="match status" value="1"/>
</dbReference>
<evidence type="ECO:0000256" key="7">
    <source>
        <dbReference type="ARBA" id="ARBA00022842"/>
    </source>
</evidence>
<reference evidence="10 11" key="1">
    <citation type="journal article" date="2023" name="Insect Mol. Biol.">
        <title>Genome sequencing provides insights into the evolution of gene families encoding plant cell wall-degrading enzymes in longhorned beetles.</title>
        <authorList>
            <person name="Shin N.R."/>
            <person name="Okamura Y."/>
            <person name="Kirsch R."/>
            <person name="Pauchet Y."/>
        </authorList>
    </citation>
    <scope>NUCLEOTIDE SEQUENCE [LARGE SCALE GENOMIC DNA]</scope>
    <source>
        <strain evidence="10">EAD_L_NR</strain>
    </source>
</reference>
<dbReference type="PANTHER" id="PTHR13045">
    <property type="entry name" value="5'-NUCLEOTIDASE"/>
    <property type="match status" value="1"/>
</dbReference>
<dbReference type="SUPFAM" id="SSF56784">
    <property type="entry name" value="HAD-like"/>
    <property type="match status" value="1"/>
</dbReference>
<evidence type="ECO:0000313" key="10">
    <source>
        <dbReference type="EMBL" id="KAJ8919361.1"/>
    </source>
</evidence>
<dbReference type="Pfam" id="PF05822">
    <property type="entry name" value="UMPH-1"/>
    <property type="match status" value="1"/>
</dbReference>
<keyword evidence="11" id="KW-1185">Reference proteome</keyword>
<keyword evidence="5 9" id="KW-0547">Nucleotide-binding</keyword>
<dbReference type="EMBL" id="JANEYG010000018">
    <property type="protein sequence ID" value="KAJ8919361.1"/>
    <property type="molecule type" value="Genomic_DNA"/>
</dbReference>
<dbReference type="InterPro" id="IPR006434">
    <property type="entry name" value="Pyrimidine_nucleotidase_eu"/>
</dbReference>
<dbReference type="GO" id="GO:0008253">
    <property type="term" value="F:5'-nucleotidase activity"/>
    <property type="evidence" value="ECO:0007669"/>
    <property type="project" value="UniProtKB-EC"/>
</dbReference>
<comment type="similarity">
    <text evidence="2 9">Belongs to the pyrimidine 5'-nucleotidase family.</text>
</comment>
<sequence length="301" mass="34265">MENYVKEINELNKNHVHIKDVDRVNKIIHGFISGGPNKLHVLSDFDKTITKQHENGKLHLTSFGMFNKYPSLPEEYLRTVNGLAEKYRPIEIDPTLSIKEKSNHMEEWWLLTEKALMGLEVNPMKIEEVCSEIAPSLRDGTKEFFNSLKDADIPVLVFSAGLGDTVVAVLKHSGVFLPNVEVVSNFLKYNNEGAVVGFKDRRIHCYNKNEFAIKGTEFYNKILNRNNVILLGDSIGDAGMTEGMDHLENVLKIGFLYERSQEFLPKYMSSFDIVLEDDQTMDVPRAILNYITTSPTHLGEK</sequence>
<name>A0AAV8W0H0_9CUCU</name>
<keyword evidence="4" id="KW-0479">Metal-binding</keyword>
<protein>
    <recommendedName>
        <fullName evidence="3 9">5'-nucleotidase</fullName>
        <ecNumber evidence="3 9">3.1.3.5</ecNumber>
    </recommendedName>
</protein>
<dbReference type="AlphaFoldDB" id="A0AAV8W0H0"/>
<dbReference type="InterPro" id="IPR023214">
    <property type="entry name" value="HAD_sf"/>
</dbReference>
<dbReference type="Gene3D" id="1.10.150.340">
    <property type="entry name" value="Pyrimidine 5'-nucleotidase (UMPH-1), N-terminal domain"/>
    <property type="match status" value="1"/>
</dbReference>
<dbReference type="EC" id="3.1.3.5" evidence="3 9"/>
<evidence type="ECO:0000256" key="3">
    <source>
        <dbReference type="ARBA" id="ARBA00012643"/>
    </source>
</evidence>
<comment type="caution">
    <text evidence="10">The sequence shown here is derived from an EMBL/GenBank/DDBJ whole genome shotgun (WGS) entry which is preliminary data.</text>
</comment>
<dbReference type="Proteomes" id="UP001159042">
    <property type="component" value="Unassembled WGS sequence"/>
</dbReference>
<dbReference type="Gene3D" id="3.40.50.1000">
    <property type="entry name" value="HAD superfamily/HAD-like"/>
    <property type="match status" value="1"/>
</dbReference>
<dbReference type="FunFam" id="3.40.50.1000:FF:000032">
    <property type="entry name" value="Cytosolic 5-nucleotidase 3-like"/>
    <property type="match status" value="1"/>
</dbReference>
<evidence type="ECO:0000313" key="11">
    <source>
        <dbReference type="Proteomes" id="UP001159042"/>
    </source>
</evidence>
<evidence type="ECO:0000256" key="2">
    <source>
        <dbReference type="ARBA" id="ARBA00008389"/>
    </source>
</evidence>
<evidence type="ECO:0000256" key="8">
    <source>
        <dbReference type="ARBA" id="ARBA00023080"/>
    </source>
</evidence>
<dbReference type="GO" id="GO:0009117">
    <property type="term" value="P:nucleotide metabolic process"/>
    <property type="evidence" value="ECO:0007669"/>
    <property type="project" value="UniProtKB-KW"/>
</dbReference>
<keyword evidence="9" id="KW-0963">Cytoplasm</keyword>
<keyword evidence="7" id="KW-0460">Magnesium</keyword>
<dbReference type="PROSITE" id="PS01098">
    <property type="entry name" value="LIPASE_GDSL_SER"/>
    <property type="match status" value="1"/>
</dbReference>
<dbReference type="NCBIfam" id="TIGR01544">
    <property type="entry name" value="HAD-SF-IE"/>
    <property type="match status" value="1"/>
</dbReference>
<evidence type="ECO:0000256" key="4">
    <source>
        <dbReference type="ARBA" id="ARBA00022723"/>
    </source>
</evidence>
<keyword evidence="8 9" id="KW-0546">Nucleotide metabolism</keyword>
<accession>A0AAV8W0H0</accession>
<dbReference type="GO" id="GO:0000287">
    <property type="term" value="F:magnesium ion binding"/>
    <property type="evidence" value="ECO:0007669"/>
    <property type="project" value="InterPro"/>
</dbReference>
<dbReference type="InterPro" id="IPR008265">
    <property type="entry name" value="Lipase_GDSL_AS"/>
</dbReference>
<dbReference type="InterPro" id="IPR036412">
    <property type="entry name" value="HAD-like_sf"/>
</dbReference>
<dbReference type="GO" id="GO:0005737">
    <property type="term" value="C:cytoplasm"/>
    <property type="evidence" value="ECO:0007669"/>
    <property type="project" value="UniProtKB-SubCell"/>
</dbReference>
<keyword evidence="6 9" id="KW-0378">Hydrolase</keyword>
<dbReference type="PANTHER" id="PTHR13045:SF0">
    <property type="entry name" value="7-METHYLGUANOSINE PHOSPHATE-SPECIFIC 5'-NUCLEOTIDASE"/>
    <property type="match status" value="1"/>
</dbReference>
<evidence type="ECO:0000256" key="6">
    <source>
        <dbReference type="ARBA" id="ARBA00022801"/>
    </source>
</evidence>
<gene>
    <name evidence="10" type="ORF">NQ315_016453</name>
</gene>
<dbReference type="GO" id="GO:0000166">
    <property type="term" value="F:nucleotide binding"/>
    <property type="evidence" value="ECO:0007669"/>
    <property type="project" value="UniProtKB-KW"/>
</dbReference>
<comment type="catalytic activity">
    <reaction evidence="1 9">
        <text>a ribonucleoside 5'-phosphate + H2O = a ribonucleoside + phosphate</text>
        <dbReference type="Rhea" id="RHEA:12484"/>
        <dbReference type="ChEBI" id="CHEBI:15377"/>
        <dbReference type="ChEBI" id="CHEBI:18254"/>
        <dbReference type="ChEBI" id="CHEBI:43474"/>
        <dbReference type="ChEBI" id="CHEBI:58043"/>
        <dbReference type="EC" id="3.1.3.5"/>
    </reaction>
</comment>
<comment type="subcellular location">
    <subcellularLocation>
        <location evidence="9">Cytoplasm</location>
    </subcellularLocation>
</comment>
<evidence type="ECO:0000256" key="5">
    <source>
        <dbReference type="ARBA" id="ARBA00022741"/>
    </source>
</evidence>
<evidence type="ECO:0000256" key="9">
    <source>
        <dbReference type="RuleBase" id="RU361276"/>
    </source>
</evidence>
<organism evidence="10 11">
    <name type="scientific">Exocentrus adspersus</name>
    <dbReference type="NCBI Taxonomy" id="1586481"/>
    <lineage>
        <taxon>Eukaryota</taxon>
        <taxon>Metazoa</taxon>
        <taxon>Ecdysozoa</taxon>
        <taxon>Arthropoda</taxon>
        <taxon>Hexapoda</taxon>
        <taxon>Insecta</taxon>
        <taxon>Pterygota</taxon>
        <taxon>Neoptera</taxon>
        <taxon>Endopterygota</taxon>
        <taxon>Coleoptera</taxon>
        <taxon>Polyphaga</taxon>
        <taxon>Cucujiformia</taxon>
        <taxon>Chrysomeloidea</taxon>
        <taxon>Cerambycidae</taxon>
        <taxon>Lamiinae</taxon>
        <taxon>Acanthocinini</taxon>
        <taxon>Exocentrus</taxon>
    </lineage>
</organism>